<dbReference type="InterPro" id="IPR007698">
    <property type="entry name" value="AlaDH/PNT_NAD(H)-bd"/>
</dbReference>
<dbReference type="GO" id="GO:0005886">
    <property type="term" value="C:plasma membrane"/>
    <property type="evidence" value="ECO:0007669"/>
    <property type="project" value="TreeGrafter"/>
</dbReference>
<dbReference type="PANTHER" id="PTHR42795">
    <property type="entry name" value="ALANINE DEHYDROGENASE"/>
    <property type="match status" value="1"/>
</dbReference>
<dbReference type="CDD" id="cd05305">
    <property type="entry name" value="L-AlaDH"/>
    <property type="match status" value="1"/>
</dbReference>
<comment type="catalytic activity">
    <reaction evidence="5">
        <text>L-alanine + NAD(+) + H2O = pyruvate + NH4(+) + NADH + H(+)</text>
        <dbReference type="Rhea" id="RHEA:18405"/>
        <dbReference type="ChEBI" id="CHEBI:15361"/>
        <dbReference type="ChEBI" id="CHEBI:15377"/>
        <dbReference type="ChEBI" id="CHEBI:15378"/>
        <dbReference type="ChEBI" id="CHEBI:28938"/>
        <dbReference type="ChEBI" id="CHEBI:57540"/>
        <dbReference type="ChEBI" id="CHEBI:57945"/>
        <dbReference type="ChEBI" id="CHEBI:57972"/>
        <dbReference type="EC" id="1.4.1.1"/>
    </reaction>
</comment>
<evidence type="ECO:0000259" key="10">
    <source>
        <dbReference type="SMART" id="SM01003"/>
    </source>
</evidence>
<reference evidence="12" key="1">
    <citation type="submission" date="2016-10" db="EMBL/GenBank/DDBJ databases">
        <authorList>
            <person name="Varghese N."/>
            <person name="Submissions S."/>
        </authorList>
    </citation>
    <scope>NUCLEOTIDE SEQUENCE [LARGE SCALE GENOMIC DNA]</scope>
    <source>
        <strain evidence="12">Nm44</strain>
    </source>
</reference>
<evidence type="ECO:0000256" key="6">
    <source>
        <dbReference type="PIRSR" id="PIRSR000183-1"/>
    </source>
</evidence>
<feature type="active site" description="Proton donor/acceptor" evidence="6">
    <location>
        <position position="269"/>
    </location>
</feature>
<name>A0A1I4R508_9PROT</name>
<feature type="binding site" evidence="8">
    <location>
        <position position="219"/>
    </location>
    <ligand>
        <name>NAD(+)</name>
        <dbReference type="ChEBI" id="CHEBI:57540"/>
    </ligand>
</feature>
<dbReference type="PANTHER" id="PTHR42795:SF1">
    <property type="entry name" value="ALANINE DEHYDROGENASE"/>
    <property type="match status" value="1"/>
</dbReference>
<evidence type="ECO:0000256" key="3">
    <source>
        <dbReference type="ARBA" id="ARBA00023002"/>
    </source>
</evidence>
<keyword evidence="12" id="KW-1185">Reference proteome</keyword>
<feature type="binding site" evidence="8">
    <location>
        <position position="133"/>
    </location>
    <ligand>
        <name>NAD(+)</name>
        <dbReference type="ChEBI" id="CHEBI:57540"/>
    </ligand>
</feature>
<dbReference type="Pfam" id="PF01262">
    <property type="entry name" value="AlaDh_PNT_C"/>
    <property type="match status" value="1"/>
</dbReference>
<dbReference type="NCBIfam" id="TIGR00518">
    <property type="entry name" value="alaDH"/>
    <property type="match status" value="1"/>
</dbReference>
<feature type="binding site" evidence="8">
    <location>
        <position position="202"/>
    </location>
    <ligand>
        <name>NAD(+)</name>
        <dbReference type="ChEBI" id="CHEBI:57540"/>
    </ligand>
</feature>
<evidence type="ECO:0000256" key="1">
    <source>
        <dbReference type="ARBA" id="ARBA00005689"/>
    </source>
</evidence>
<dbReference type="SMART" id="SM01003">
    <property type="entry name" value="AlaDh_PNT_N"/>
    <property type="match status" value="1"/>
</dbReference>
<dbReference type="PROSITE" id="PS00837">
    <property type="entry name" value="ALADH_PNT_2"/>
    <property type="match status" value="1"/>
</dbReference>
<proteinExistence type="inferred from homology"/>
<dbReference type="GO" id="GO:0042853">
    <property type="term" value="P:L-alanine catabolic process"/>
    <property type="evidence" value="ECO:0007669"/>
    <property type="project" value="UniProtKB-UniPathway"/>
</dbReference>
<feature type="binding site" evidence="8">
    <location>
        <begin position="266"/>
        <end position="269"/>
    </location>
    <ligand>
        <name>NAD(+)</name>
        <dbReference type="ChEBI" id="CHEBI:57540"/>
    </ligand>
</feature>
<dbReference type="AlphaFoldDB" id="A0A1I4R508"/>
<evidence type="ECO:0000256" key="4">
    <source>
        <dbReference type="ARBA" id="ARBA00023027"/>
    </source>
</evidence>
<evidence type="ECO:0000256" key="5">
    <source>
        <dbReference type="PIRNR" id="PIRNR000183"/>
    </source>
</evidence>
<dbReference type="FunFam" id="3.40.50.720:FF:000049">
    <property type="entry name" value="Alanine dehydrogenase"/>
    <property type="match status" value="1"/>
</dbReference>
<feature type="domain" description="Alanine dehydrogenase/pyridine nucleotide transhydrogenase N-terminal" evidence="10">
    <location>
        <begin position="4"/>
        <end position="136"/>
    </location>
</feature>
<comment type="similarity">
    <text evidence="1 5">Belongs to the AlaDH/PNT family.</text>
</comment>
<feature type="binding site" evidence="8">
    <location>
        <begin position="297"/>
        <end position="300"/>
    </location>
    <ligand>
        <name>NAD(+)</name>
        <dbReference type="ChEBI" id="CHEBI:57540"/>
    </ligand>
</feature>
<dbReference type="STRING" id="44574.AAW31_10925"/>
<evidence type="ECO:0000256" key="8">
    <source>
        <dbReference type="PIRSR" id="PIRSR000183-3"/>
    </source>
</evidence>
<dbReference type="UniPathway" id="UPA00527">
    <property type="reaction ID" value="UER00585"/>
</dbReference>
<evidence type="ECO:0000313" key="12">
    <source>
        <dbReference type="Proteomes" id="UP000183287"/>
    </source>
</evidence>
<dbReference type="RefSeq" id="WP_074905751.1">
    <property type="nucleotide sequence ID" value="NZ_FOUB01000030.1"/>
</dbReference>
<feature type="binding site" evidence="7">
    <location>
        <position position="74"/>
    </location>
    <ligand>
        <name>substrate</name>
    </ligand>
</feature>
<accession>A0A1I4R508</accession>
<dbReference type="Proteomes" id="UP000183287">
    <property type="component" value="Unassembled WGS sequence"/>
</dbReference>
<protein>
    <recommendedName>
        <fullName evidence="2 5">Alanine dehydrogenase</fullName>
        <ecNumber evidence="2 5">1.4.1.1</ecNumber>
    </recommendedName>
</protein>
<dbReference type="InterPro" id="IPR008143">
    <property type="entry name" value="Ala_DH/PNT_CS2"/>
</dbReference>
<evidence type="ECO:0000256" key="2">
    <source>
        <dbReference type="ARBA" id="ARBA00012897"/>
    </source>
</evidence>
<evidence type="ECO:0000259" key="9">
    <source>
        <dbReference type="SMART" id="SM01002"/>
    </source>
</evidence>
<organism evidence="11 12">
    <name type="scientific">Nitrosomonas communis</name>
    <dbReference type="NCBI Taxonomy" id="44574"/>
    <lineage>
        <taxon>Bacteria</taxon>
        <taxon>Pseudomonadati</taxon>
        <taxon>Pseudomonadota</taxon>
        <taxon>Betaproteobacteria</taxon>
        <taxon>Nitrosomonadales</taxon>
        <taxon>Nitrosomonadaceae</taxon>
        <taxon>Nitrosomonas</taxon>
    </lineage>
</organism>
<dbReference type="InterPro" id="IPR008141">
    <property type="entry name" value="Ala_DH"/>
</dbReference>
<dbReference type="PIRSF" id="PIRSF000183">
    <property type="entry name" value="Alanine_dh"/>
    <property type="match status" value="1"/>
</dbReference>
<keyword evidence="3 5" id="KW-0560">Oxidoreductase</keyword>
<dbReference type="OrthoDB" id="9804592at2"/>
<feature type="binding site" evidence="8">
    <location>
        <position position="197"/>
    </location>
    <ligand>
        <name>NAD(+)</name>
        <dbReference type="ChEBI" id="CHEBI:57540"/>
    </ligand>
</feature>
<dbReference type="InterPro" id="IPR008142">
    <property type="entry name" value="AlaDH/PNT_CS1"/>
</dbReference>
<dbReference type="InterPro" id="IPR007886">
    <property type="entry name" value="AlaDH/PNT_N"/>
</dbReference>
<dbReference type="PROSITE" id="PS00836">
    <property type="entry name" value="ALADH_PNT_1"/>
    <property type="match status" value="1"/>
</dbReference>
<keyword evidence="8" id="KW-0547">Nucleotide-binding</keyword>
<dbReference type="SMART" id="SM01002">
    <property type="entry name" value="AlaDh_PNT_C"/>
    <property type="match status" value="1"/>
</dbReference>
<dbReference type="GO" id="GO:0000286">
    <property type="term" value="F:alanine dehydrogenase activity"/>
    <property type="evidence" value="ECO:0007669"/>
    <property type="project" value="UniProtKB-UniRule"/>
</dbReference>
<sequence>MIIGLPKEIKDNEYRVGMSPGTVHTLIEHGHQVRVQAGAGDGSSFTDGDYQSAGADIVPHAEDAWSAQMVVKVKEPIEQEYRYLRQDLILFTYLHLASNKMLTDTMMTAGTTGIAYETVQIESGELPLLAPMSEVAGRMAVQIGATYLLKTLGGRGILMGGVPGVAPANVAILGAGIVGANAARVAVGMGAQVTVLDVNHMRLKYLDDIFRGQLLTRMSDRFNIKEIVYQADLVIGAVLIPGGRAPWLITKEMLSHMRRGSVIVDVAVDQGGCVETTHPTTHSDPVYELDGILHYCVTNMPGAVPRTSTFALNNQTAAYVVHLANEGLDAVRHNRTLLHGLNIHRGFLTHPAVAEAFGLKYTPPLQAINTASSGLG</sequence>
<dbReference type="InterPro" id="IPR036291">
    <property type="entry name" value="NAD(P)-bd_dom_sf"/>
</dbReference>
<evidence type="ECO:0000256" key="7">
    <source>
        <dbReference type="PIRSR" id="PIRSR000183-2"/>
    </source>
</evidence>
<dbReference type="Pfam" id="PF05222">
    <property type="entry name" value="AlaDh_PNT_N"/>
    <property type="match status" value="1"/>
</dbReference>
<dbReference type="EC" id="1.4.1.1" evidence="2 5"/>
<dbReference type="SUPFAM" id="SSF51735">
    <property type="entry name" value="NAD(P)-binding Rossmann-fold domains"/>
    <property type="match status" value="1"/>
</dbReference>
<evidence type="ECO:0000313" key="11">
    <source>
        <dbReference type="EMBL" id="SFM47347.1"/>
    </source>
</evidence>
<feature type="domain" description="Alanine dehydrogenase/pyridine nucleotide transhydrogenase NAD(H)-binding" evidence="9">
    <location>
        <begin position="148"/>
        <end position="296"/>
    </location>
</feature>
<feature type="binding site" evidence="8">
    <location>
        <begin position="238"/>
        <end position="239"/>
    </location>
    <ligand>
        <name>NAD(+)</name>
        <dbReference type="ChEBI" id="CHEBI:57540"/>
    </ligand>
</feature>
<feature type="binding site" evidence="7">
    <location>
        <position position="15"/>
    </location>
    <ligand>
        <name>substrate</name>
    </ligand>
</feature>
<dbReference type="GO" id="GO:0000166">
    <property type="term" value="F:nucleotide binding"/>
    <property type="evidence" value="ECO:0007669"/>
    <property type="project" value="UniProtKB-KW"/>
</dbReference>
<dbReference type="SUPFAM" id="SSF52283">
    <property type="entry name" value="Formate/glycerate dehydrogenase catalytic domain-like"/>
    <property type="match status" value="1"/>
</dbReference>
<feature type="active site" description="Proton donor/acceptor" evidence="6">
    <location>
        <position position="95"/>
    </location>
</feature>
<dbReference type="Gene3D" id="3.40.50.720">
    <property type="entry name" value="NAD(P)-binding Rossmann-like Domain"/>
    <property type="match status" value="2"/>
</dbReference>
<keyword evidence="4 5" id="KW-0520">NAD</keyword>
<gene>
    <name evidence="11" type="ORF">SAMN05421863_103028</name>
</gene>
<dbReference type="EMBL" id="FOUB01000030">
    <property type="protein sequence ID" value="SFM47347.1"/>
    <property type="molecule type" value="Genomic_DNA"/>
</dbReference>